<gene>
    <name evidence="2" type="ORF">FWK35_00036073</name>
</gene>
<reference evidence="2 3" key="1">
    <citation type="submission" date="2019-08" db="EMBL/GenBank/DDBJ databases">
        <title>Whole genome of Aphis craccivora.</title>
        <authorList>
            <person name="Voronova N.V."/>
            <person name="Shulinski R.S."/>
            <person name="Bandarenka Y.V."/>
            <person name="Zhorov D.G."/>
            <person name="Warner D."/>
        </authorList>
    </citation>
    <scope>NUCLEOTIDE SEQUENCE [LARGE SCALE GENOMIC DNA]</scope>
    <source>
        <strain evidence="2">180601</strain>
        <tissue evidence="2">Whole Body</tissue>
    </source>
</reference>
<evidence type="ECO:0000313" key="3">
    <source>
        <dbReference type="Proteomes" id="UP000478052"/>
    </source>
</evidence>
<name>A0A6G0VNB3_APHCR</name>
<keyword evidence="3" id="KW-1185">Reference proteome</keyword>
<sequence length="388" mass="44693">MLCVCKQSTLSSWLSKQNHPSTATSIDAIVKDDNSITYIPSPKKRKVDLSNQKVFNILGPTENSSYEDQPLEVFEFSDDIGNFLKSTHLSDHIKSRILEKLNIPEDNFVYPFSVHTKKSKEEKRFLKRSHFEKYKWLVYSTSKNGCFEIINIVNTSRMKQVIENKERLKPIIESIIFLGRQTIAFRGQNDSGNLFGENADKEIEESNSPVTNSGNFRALLKYRILSGDTILEKYLKSKTSKATYISPKIQNNIIECCKNYVTEKIINEVNESKFYSIIFDETTDISHISQMSLVLRYVHNNIVKKNFVAFIDCHSYWYSKNASTSIEESELNEDDNITNNDTLEPKLTDDILGEIVIKILQHLNLNPLNCIGIRTDGCSVFYYNRIQI</sequence>
<dbReference type="Proteomes" id="UP000478052">
    <property type="component" value="Unassembled WGS sequence"/>
</dbReference>
<dbReference type="PANTHER" id="PTHR45749:SF21">
    <property type="entry name" value="DUF4371 DOMAIN-CONTAINING PROTEIN"/>
    <property type="match status" value="1"/>
</dbReference>
<protein>
    <submittedName>
        <fullName evidence="2">Zinc finger MYM-type protein 1-like</fullName>
    </submittedName>
</protein>
<proteinExistence type="predicted"/>
<dbReference type="InterPro" id="IPR025398">
    <property type="entry name" value="DUF4371"/>
</dbReference>
<comment type="caution">
    <text evidence="2">The sequence shown here is derived from an EMBL/GenBank/DDBJ whole genome shotgun (WGS) entry which is preliminary data.</text>
</comment>
<dbReference type="Pfam" id="PF14291">
    <property type="entry name" value="DUF4371"/>
    <property type="match status" value="1"/>
</dbReference>
<dbReference type="AlphaFoldDB" id="A0A6G0VNB3"/>
<evidence type="ECO:0000259" key="1">
    <source>
        <dbReference type="Pfam" id="PF14291"/>
    </source>
</evidence>
<dbReference type="OrthoDB" id="6628121at2759"/>
<evidence type="ECO:0000313" key="2">
    <source>
        <dbReference type="EMBL" id="KAF0701956.1"/>
    </source>
</evidence>
<feature type="domain" description="DUF4371" evidence="1">
    <location>
        <begin position="209"/>
        <end position="313"/>
    </location>
</feature>
<accession>A0A6G0VNB3</accession>
<dbReference type="EMBL" id="VUJU01014493">
    <property type="protein sequence ID" value="KAF0701956.1"/>
    <property type="molecule type" value="Genomic_DNA"/>
</dbReference>
<organism evidence="2 3">
    <name type="scientific">Aphis craccivora</name>
    <name type="common">Cowpea aphid</name>
    <dbReference type="NCBI Taxonomy" id="307492"/>
    <lineage>
        <taxon>Eukaryota</taxon>
        <taxon>Metazoa</taxon>
        <taxon>Ecdysozoa</taxon>
        <taxon>Arthropoda</taxon>
        <taxon>Hexapoda</taxon>
        <taxon>Insecta</taxon>
        <taxon>Pterygota</taxon>
        <taxon>Neoptera</taxon>
        <taxon>Paraneoptera</taxon>
        <taxon>Hemiptera</taxon>
        <taxon>Sternorrhyncha</taxon>
        <taxon>Aphidomorpha</taxon>
        <taxon>Aphidoidea</taxon>
        <taxon>Aphididae</taxon>
        <taxon>Aphidini</taxon>
        <taxon>Aphis</taxon>
        <taxon>Aphis</taxon>
    </lineage>
</organism>
<dbReference type="PANTHER" id="PTHR45749">
    <property type="match status" value="1"/>
</dbReference>